<name>A0ABZ1RG71_9ACTN</name>
<dbReference type="InterPro" id="IPR036291">
    <property type="entry name" value="NAD(P)-bd_dom_sf"/>
</dbReference>
<evidence type="ECO:0000313" key="6">
    <source>
        <dbReference type="EMBL" id="WUO45529.1"/>
    </source>
</evidence>
<organism evidence="6 7">
    <name type="scientific">Streptomyces goshikiensis</name>
    <dbReference type="NCBI Taxonomy" id="1942"/>
    <lineage>
        <taxon>Bacteria</taxon>
        <taxon>Bacillati</taxon>
        <taxon>Actinomycetota</taxon>
        <taxon>Actinomycetes</taxon>
        <taxon>Kitasatosporales</taxon>
        <taxon>Streptomycetaceae</taxon>
        <taxon>Streptomyces</taxon>
    </lineage>
</organism>
<evidence type="ECO:0000259" key="5">
    <source>
        <dbReference type="Pfam" id="PF02737"/>
    </source>
</evidence>
<dbReference type="Gene3D" id="3.40.50.720">
    <property type="entry name" value="NAD(P)-binding Rossmann-like Domain"/>
    <property type="match status" value="1"/>
</dbReference>
<dbReference type="PANTHER" id="PTHR48075">
    <property type="entry name" value="3-HYDROXYACYL-COA DEHYDROGENASE FAMILY PROTEIN"/>
    <property type="match status" value="1"/>
</dbReference>
<keyword evidence="7" id="KW-1185">Reference proteome</keyword>
<dbReference type="PIRSF" id="PIRSF000105">
    <property type="entry name" value="HCDH"/>
    <property type="match status" value="1"/>
</dbReference>
<evidence type="ECO:0000256" key="1">
    <source>
        <dbReference type="ARBA" id="ARBA00005086"/>
    </source>
</evidence>
<dbReference type="Proteomes" id="UP001432075">
    <property type="component" value="Chromosome"/>
</dbReference>
<dbReference type="SUPFAM" id="SSF48179">
    <property type="entry name" value="6-phosphogluconate dehydrogenase C-terminal domain-like"/>
    <property type="match status" value="1"/>
</dbReference>
<dbReference type="InterPro" id="IPR022694">
    <property type="entry name" value="3-OHacyl-CoA_DH"/>
</dbReference>
<comment type="pathway">
    <text evidence="1">Lipid metabolism; butanoate metabolism.</text>
</comment>
<dbReference type="RefSeq" id="WP_328775508.1">
    <property type="nucleotide sequence ID" value="NZ_CP108057.1"/>
</dbReference>
<dbReference type="InterPro" id="IPR013328">
    <property type="entry name" value="6PGD_dom2"/>
</dbReference>
<evidence type="ECO:0000259" key="4">
    <source>
        <dbReference type="Pfam" id="PF00725"/>
    </source>
</evidence>
<accession>A0ABZ1RG71</accession>
<dbReference type="InterPro" id="IPR006176">
    <property type="entry name" value="3-OHacyl-CoA_DH_NAD-bd"/>
</dbReference>
<comment type="similarity">
    <text evidence="2">Belongs to the 3-hydroxyacyl-CoA dehydrogenase family.</text>
</comment>
<evidence type="ECO:0000256" key="2">
    <source>
        <dbReference type="ARBA" id="ARBA00009463"/>
    </source>
</evidence>
<dbReference type="NCBIfam" id="NF005875">
    <property type="entry name" value="PRK07819.1"/>
    <property type="match status" value="1"/>
</dbReference>
<keyword evidence="3" id="KW-0560">Oxidoreductase</keyword>
<proteinExistence type="inferred from homology"/>
<dbReference type="InterPro" id="IPR008927">
    <property type="entry name" value="6-PGluconate_DH-like_C_sf"/>
</dbReference>
<feature type="domain" description="3-hydroxyacyl-CoA dehydrogenase NAD binding" evidence="5">
    <location>
        <begin position="18"/>
        <end position="197"/>
    </location>
</feature>
<sequence>MSPDPSPLGSAAHHVHRVGVVGGGQMGAGIAEVCARAGLDTVVCEADATAARAARERVAVSLERAVQRGKLDRLSAEDALARLLFTGDLDDLADRQLVIEAVVENADVKTEVFTALDKIVEDPEAILASNTSAIPVMRLGMATRRADRVVGLHFFNPVPVLPLVEIVSSLHTTADTAGRAEAFVVGALGKTAIRSQDRSGFVVNALLVPYLLAAVRMAESGYATAADIDAGMVLGCAHPMGPLKLADLIGLDTVAAIAESLYEEFKEPLYAPPPLLQRMVQAGLLGRKTGRGFHMYGRG</sequence>
<dbReference type="Gene3D" id="1.10.1040.10">
    <property type="entry name" value="N-(1-d-carboxylethyl)-l-norvaline Dehydrogenase, domain 2"/>
    <property type="match status" value="1"/>
</dbReference>
<dbReference type="Pfam" id="PF02737">
    <property type="entry name" value="3HCDH_N"/>
    <property type="match status" value="1"/>
</dbReference>
<dbReference type="PANTHER" id="PTHR48075:SF9">
    <property type="entry name" value="3-HYDROXYBUTYRYL-COA DEHYDROGENASE"/>
    <property type="match status" value="1"/>
</dbReference>
<reference evidence="6" key="1">
    <citation type="submission" date="2022-10" db="EMBL/GenBank/DDBJ databases">
        <title>The complete genomes of actinobacterial strains from the NBC collection.</title>
        <authorList>
            <person name="Joergensen T.S."/>
            <person name="Alvarez Arevalo M."/>
            <person name="Sterndorff E.B."/>
            <person name="Faurdal D."/>
            <person name="Vuksanovic O."/>
            <person name="Mourched A.-S."/>
            <person name="Charusanti P."/>
            <person name="Shaw S."/>
            <person name="Blin K."/>
            <person name="Weber T."/>
        </authorList>
    </citation>
    <scope>NUCLEOTIDE SEQUENCE</scope>
    <source>
        <strain evidence="6">NBC_00283</strain>
    </source>
</reference>
<dbReference type="Pfam" id="PF00725">
    <property type="entry name" value="3HCDH"/>
    <property type="match status" value="1"/>
</dbReference>
<dbReference type="InterPro" id="IPR006108">
    <property type="entry name" value="3HC_DH_C"/>
</dbReference>
<dbReference type="SUPFAM" id="SSF51735">
    <property type="entry name" value="NAD(P)-binding Rossmann-fold domains"/>
    <property type="match status" value="1"/>
</dbReference>
<dbReference type="EMBL" id="CP108057">
    <property type="protein sequence ID" value="WUO45529.1"/>
    <property type="molecule type" value="Genomic_DNA"/>
</dbReference>
<feature type="domain" description="3-hydroxyacyl-CoA dehydrogenase C-terminal" evidence="4">
    <location>
        <begin position="200"/>
        <end position="296"/>
    </location>
</feature>
<evidence type="ECO:0000313" key="7">
    <source>
        <dbReference type="Proteomes" id="UP001432075"/>
    </source>
</evidence>
<protein>
    <submittedName>
        <fullName evidence="6">3-hydroxybutyryl-CoA dehydrogenase</fullName>
    </submittedName>
</protein>
<gene>
    <name evidence="6" type="ORF">OHU17_06605</name>
</gene>
<evidence type="ECO:0000256" key="3">
    <source>
        <dbReference type="ARBA" id="ARBA00023002"/>
    </source>
</evidence>